<reference evidence="2 4" key="2">
    <citation type="submission" date="2018-06" db="EMBL/GenBank/DDBJ databases">
        <authorList>
            <consortium name="Pathogen Informatics"/>
            <person name="Doyle S."/>
        </authorList>
    </citation>
    <scope>NUCLEOTIDE SEQUENCE [LARGE SCALE GENOMIC DNA]</scope>
    <source>
        <strain evidence="2 4">NCTC10293</strain>
    </source>
</reference>
<dbReference type="Proteomes" id="UP000190435">
    <property type="component" value="Unassembled WGS sequence"/>
</dbReference>
<evidence type="ECO:0000313" key="1">
    <source>
        <dbReference type="EMBL" id="OOR87294.1"/>
    </source>
</evidence>
<dbReference type="OrthoDB" id="6700754at2"/>
<accession>A0A1S9ZV01</accession>
<dbReference type="STRING" id="34060.B0181_10615"/>
<dbReference type="EMBL" id="UGQE01000004">
    <property type="protein sequence ID" value="STZ14039.1"/>
    <property type="molecule type" value="Genomic_DNA"/>
</dbReference>
<gene>
    <name evidence="1" type="ORF">B0181_10615</name>
    <name evidence="2" type="ORF">NCTC10293_01628</name>
</gene>
<evidence type="ECO:0000313" key="2">
    <source>
        <dbReference type="EMBL" id="STZ14039.1"/>
    </source>
</evidence>
<dbReference type="RefSeq" id="WP_078277463.1">
    <property type="nucleotide sequence ID" value="NZ_CAACXO010000052.1"/>
</dbReference>
<keyword evidence="3" id="KW-1185">Reference proteome</keyword>
<evidence type="ECO:0000313" key="4">
    <source>
        <dbReference type="Proteomes" id="UP000255279"/>
    </source>
</evidence>
<protein>
    <submittedName>
        <fullName evidence="1">Uncharacterized protein</fullName>
    </submittedName>
</protein>
<dbReference type="EMBL" id="MUXU01000078">
    <property type="protein sequence ID" value="OOR87294.1"/>
    <property type="molecule type" value="Genomic_DNA"/>
</dbReference>
<name>A0A1S9ZV01_9GAMM</name>
<dbReference type="Proteomes" id="UP000255279">
    <property type="component" value="Unassembled WGS sequence"/>
</dbReference>
<dbReference type="AlphaFoldDB" id="A0A1S9ZV01"/>
<sequence length="61" mass="7295">MEYDFSKTKRATQVEHLNRLRRERLLDADVEHWLSCQDTSTKSHISEMIRQIMAIKQVAIH</sequence>
<evidence type="ECO:0000313" key="3">
    <source>
        <dbReference type="Proteomes" id="UP000190435"/>
    </source>
</evidence>
<organism evidence="1 3">
    <name type="scientific">Moraxella caviae</name>
    <dbReference type="NCBI Taxonomy" id="34060"/>
    <lineage>
        <taxon>Bacteria</taxon>
        <taxon>Pseudomonadati</taxon>
        <taxon>Pseudomonadota</taxon>
        <taxon>Gammaproteobacteria</taxon>
        <taxon>Moraxellales</taxon>
        <taxon>Moraxellaceae</taxon>
        <taxon>Moraxella</taxon>
    </lineage>
</organism>
<reference evidence="1 3" key="1">
    <citation type="submission" date="2017-02" db="EMBL/GenBank/DDBJ databases">
        <title>Draft genome sequence of Moraxella caviae CCUG 355 type strain.</title>
        <authorList>
            <person name="Engstrom-Jakobsson H."/>
            <person name="Salva-Serra F."/>
            <person name="Thorell K."/>
            <person name="Gonzales-Siles L."/>
            <person name="Karlsson R."/>
            <person name="Boulund F."/>
            <person name="Engstrand L."/>
            <person name="Moore E."/>
        </authorList>
    </citation>
    <scope>NUCLEOTIDE SEQUENCE [LARGE SCALE GENOMIC DNA]</scope>
    <source>
        <strain evidence="1 3">CCUG 355</strain>
    </source>
</reference>
<proteinExistence type="predicted"/>